<protein>
    <recommendedName>
        <fullName evidence="4">EpsG family protein</fullName>
    </recommendedName>
</protein>
<dbReference type="Pfam" id="PF14897">
    <property type="entry name" value="EpsG"/>
    <property type="match status" value="1"/>
</dbReference>
<gene>
    <name evidence="2" type="ORF">DDZ15_02000</name>
</gene>
<proteinExistence type="predicted"/>
<feature type="transmembrane region" description="Helical" evidence="1">
    <location>
        <begin position="140"/>
        <end position="159"/>
    </location>
</feature>
<feature type="transmembrane region" description="Helical" evidence="1">
    <location>
        <begin position="313"/>
        <end position="332"/>
    </location>
</feature>
<feature type="transmembrane region" description="Helical" evidence="1">
    <location>
        <begin position="41"/>
        <end position="64"/>
    </location>
</feature>
<feature type="transmembrane region" description="Helical" evidence="1">
    <location>
        <begin position="366"/>
        <end position="386"/>
    </location>
</feature>
<evidence type="ECO:0000313" key="3">
    <source>
        <dbReference type="Proteomes" id="UP000245533"/>
    </source>
</evidence>
<feature type="transmembrane region" description="Helical" evidence="1">
    <location>
        <begin position="12"/>
        <end position="29"/>
    </location>
</feature>
<dbReference type="AlphaFoldDB" id="A0A316TWP8"/>
<feature type="transmembrane region" description="Helical" evidence="1">
    <location>
        <begin position="219"/>
        <end position="240"/>
    </location>
</feature>
<feature type="transmembrane region" description="Helical" evidence="1">
    <location>
        <begin position="338"/>
        <end position="354"/>
    </location>
</feature>
<feature type="transmembrane region" description="Helical" evidence="1">
    <location>
        <begin position="188"/>
        <end position="212"/>
    </location>
</feature>
<dbReference type="InterPro" id="IPR049458">
    <property type="entry name" value="EpsG-like"/>
</dbReference>
<evidence type="ECO:0000256" key="1">
    <source>
        <dbReference type="SAM" id="Phobius"/>
    </source>
</evidence>
<feature type="transmembrane region" description="Helical" evidence="1">
    <location>
        <begin position="112"/>
        <end position="134"/>
    </location>
</feature>
<accession>A0A316TWP8</accession>
<dbReference type="Proteomes" id="UP000245533">
    <property type="component" value="Unassembled WGS sequence"/>
</dbReference>
<feature type="transmembrane region" description="Helical" evidence="1">
    <location>
        <begin position="281"/>
        <end position="301"/>
    </location>
</feature>
<keyword evidence="1" id="KW-1133">Transmembrane helix</keyword>
<keyword evidence="1" id="KW-0472">Membrane</keyword>
<keyword evidence="3" id="KW-1185">Reference proteome</keyword>
<comment type="caution">
    <text evidence="2">The sequence shown here is derived from an EMBL/GenBank/DDBJ whole genome shotgun (WGS) entry which is preliminary data.</text>
</comment>
<sequence>MQPISKDNTGYYAALLYLAWPLLAMVSAFKNFREPWAKNVFWAFCAFYGFTFAISAESAGSDIVRYISRLEMMHARGFSLESTISYFAESGDIDVFNTALTFLISLFTDSQAIYTMVIGLIFGFFFSRNVWYVLDRLEGKLHMMTVLLLVIFMLVNPIWNITGVRMWTAVHIFIYGLLPYLVEGKKKGLLIASLSILVHFSMIVPVMVMFAYMLAGNRVTIYFGFFLLTFFISEIDLAAFNNIIESYAPEILQERTAGYRSETYVENFREGEMQAGLNWYVVWYGAALKWSVLIFLVLMFIRKGDLANNKGYLNLFAFTLLVYGIMNLFSSLPSGSRFLVIANLCAICTFLLYIQNLDLESRIQKLVYLTLPALFLFVLVSLRMGFYSLSAAAVMGNPIVALFTAGENISMNDLLRMII</sequence>
<evidence type="ECO:0000313" key="2">
    <source>
        <dbReference type="EMBL" id="PWN07809.1"/>
    </source>
</evidence>
<reference evidence="2 3" key="1">
    <citation type="submission" date="2018-05" db="EMBL/GenBank/DDBJ databases">
        <title>Rhodohalobacter halophilus gen. nov., sp. nov., a moderately halophilic member of the family Balneolaceae.</title>
        <authorList>
            <person name="Liu Z.-W."/>
        </authorList>
    </citation>
    <scope>NUCLEOTIDE SEQUENCE [LARGE SCALE GENOMIC DNA]</scope>
    <source>
        <strain evidence="2 3">8A47</strain>
    </source>
</reference>
<evidence type="ECO:0008006" key="4">
    <source>
        <dbReference type="Google" id="ProtNLM"/>
    </source>
</evidence>
<keyword evidence="1" id="KW-0812">Transmembrane</keyword>
<name>A0A316TWP8_9BACT</name>
<organism evidence="2 3">
    <name type="scientific">Rhodohalobacter mucosus</name>
    <dbReference type="NCBI Taxonomy" id="2079485"/>
    <lineage>
        <taxon>Bacteria</taxon>
        <taxon>Pseudomonadati</taxon>
        <taxon>Balneolota</taxon>
        <taxon>Balneolia</taxon>
        <taxon>Balneolales</taxon>
        <taxon>Balneolaceae</taxon>
        <taxon>Rhodohalobacter</taxon>
    </lineage>
</organism>
<dbReference type="OrthoDB" id="784431at2"/>
<dbReference type="EMBL" id="QGGB01000002">
    <property type="protein sequence ID" value="PWN07809.1"/>
    <property type="molecule type" value="Genomic_DNA"/>
</dbReference>
<dbReference type="RefSeq" id="WP_109644317.1">
    <property type="nucleotide sequence ID" value="NZ_QGGB01000002.1"/>
</dbReference>